<keyword evidence="6 8" id="KW-0067">ATP-binding</keyword>
<feature type="active site" evidence="8">
    <location>
        <position position="194"/>
    </location>
</feature>
<dbReference type="NCBIfam" id="TIGR01737">
    <property type="entry name" value="FGAM_synth_I"/>
    <property type="match status" value="1"/>
</dbReference>
<dbReference type="HAMAP" id="MF_00421">
    <property type="entry name" value="PurQ"/>
    <property type="match status" value="1"/>
</dbReference>
<dbReference type="GO" id="GO:0005737">
    <property type="term" value="C:cytoplasm"/>
    <property type="evidence" value="ECO:0007669"/>
    <property type="project" value="UniProtKB-SubCell"/>
</dbReference>
<dbReference type="GO" id="GO:0004359">
    <property type="term" value="F:glutaminase activity"/>
    <property type="evidence" value="ECO:0007669"/>
    <property type="project" value="UniProtKB-EC"/>
</dbReference>
<evidence type="ECO:0000256" key="1">
    <source>
        <dbReference type="ARBA" id="ARBA00022490"/>
    </source>
</evidence>
<accession>A0A8J7MMX2</accession>
<evidence type="ECO:0000256" key="3">
    <source>
        <dbReference type="ARBA" id="ARBA00022741"/>
    </source>
</evidence>
<evidence type="ECO:0000313" key="9">
    <source>
        <dbReference type="EMBL" id="MBL4927147.1"/>
    </source>
</evidence>
<evidence type="ECO:0000256" key="8">
    <source>
        <dbReference type="HAMAP-Rule" id="MF_00421"/>
    </source>
</evidence>
<dbReference type="InterPro" id="IPR029062">
    <property type="entry name" value="Class_I_gatase-like"/>
</dbReference>
<dbReference type="SMART" id="SM01211">
    <property type="entry name" value="GATase_5"/>
    <property type="match status" value="1"/>
</dbReference>
<dbReference type="SUPFAM" id="SSF52317">
    <property type="entry name" value="Class I glutamine amidotransferase-like"/>
    <property type="match status" value="1"/>
</dbReference>
<comment type="subunit">
    <text evidence="8">Part of the FGAM synthase complex composed of 1 PurL, 1 PurQ and 2 PurS subunits.</text>
</comment>
<proteinExistence type="inferred from homology"/>
<dbReference type="NCBIfam" id="NF002957">
    <property type="entry name" value="PRK03619.1"/>
    <property type="match status" value="1"/>
</dbReference>
<comment type="catalytic activity">
    <reaction evidence="8">
        <text>L-glutamine + H2O = L-glutamate + NH4(+)</text>
        <dbReference type="Rhea" id="RHEA:15889"/>
        <dbReference type="ChEBI" id="CHEBI:15377"/>
        <dbReference type="ChEBI" id="CHEBI:28938"/>
        <dbReference type="ChEBI" id="CHEBI:29985"/>
        <dbReference type="ChEBI" id="CHEBI:58359"/>
        <dbReference type="EC" id="3.5.1.2"/>
    </reaction>
</comment>
<keyword evidence="4 8" id="KW-0658">Purine biosynthesis</keyword>
<comment type="subcellular location">
    <subcellularLocation>
        <location evidence="8">Cytoplasm</location>
    </subcellularLocation>
</comment>
<comment type="caution">
    <text evidence="9">The sequence shown here is derived from an EMBL/GenBank/DDBJ whole genome shotgun (WGS) entry which is preliminary data.</text>
</comment>
<comment type="function">
    <text evidence="8">Part of the phosphoribosylformylglycinamidine synthase complex involved in the purines biosynthetic pathway. Catalyzes the ATP-dependent conversion of formylglycinamide ribonucleotide (FGAR) and glutamine to yield formylglycinamidine ribonucleotide (FGAM) and glutamate. The FGAM synthase complex is composed of three subunits. PurQ produces an ammonia molecule by converting glutamine to glutamate. PurL transfers the ammonia molecule to FGAR to form FGAM in an ATP-dependent manner. PurS interacts with PurQ and PurL and is thought to assist in the transfer of the ammonia molecule from PurQ to PurL.</text>
</comment>
<dbReference type="CDD" id="cd01740">
    <property type="entry name" value="GATase1_FGAR_AT"/>
    <property type="match status" value="1"/>
</dbReference>
<comment type="pathway">
    <text evidence="8">Purine metabolism; IMP biosynthesis via de novo pathway; 5-amino-1-(5-phospho-D-ribosyl)imidazole from N(2)-formyl-N(1)-(5-phospho-D-ribosyl)glycinamide: step 1/2.</text>
</comment>
<dbReference type="EC" id="6.3.5.3" evidence="8"/>
<name>A0A8J7MMX2_9RHOB</name>
<dbReference type="InterPro" id="IPR010075">
    <property type="entry name" value="PRibForGlyAmidine_synth_PurQ"/>
</dbReference>
<dbReference type="EC" id="3.5.1.2" evidence="8"/>
<dbReference type="PIRSF" id="PIRSF001586">
    <property type="entry name" value="FGAM_synth_I"/>
    <property type="match status" value="1"/>
</dbReference>
<evidence type="ECO:0000313" key="10">
    <source>
        <dbReference type="Proteomes" id="UP000619033"/>
    </source>
</evidence>
<dbReference type="Proteomes" id="UP000619033">
    <property type="component" value="Unassembled WGS sequence"/>
</dbReference>
<dbReference type="Pfam" id="PF13507">
    <property type="entry name" value="GATase_5"/>
    <property type="match status" value="1"/>
</dbReference>
<dbReference type="PANTHER" id="PTHR47552:SF1">
    <property type="entry name" value="PHOSPHORIBOSYLFORMYLGLYCINAMIDINE SYNTHASE SUBUNIT PURQ"/>
    <property type="match status" value="1"/>
</dbReference>
<dbReference type="GO" id="GO:0005524">
    <property type="term" value="F:ATP binding"/>
    <property type="evidence" value="ECO:0007669"/>
    <property type="project" value="UniProtKB-KW"/>
</dbReference>
<dbReference type="Gene3D" id="3.40.50.880">
    <property type="match status" value="1"/>
</dbReference>
<sequence>MKAAVVTFPGSNCDRDLAVAFERAGFQVARVWHKDSALPEGTDVVGVPGGFSFGDYLRCGAIAAQSPIAAAVRAHAARGGYVLGICNGFQVLTEMQLLPGALMRNAALKFVCRPVRMTVATTDSAFTSAYAKGSTITVPVAHHDGNYTIDAEGLARLKAEDRIAFRYDGNPNGAMDDIAGVLSENRRVLGMMPHPERVVDASHGGTDGAALFKGLMGGLALA</sequence>
<dbReference type="EMBL" id="JAESVP010000002">
    <property type="protein sequence ID" value="MBL4927147.1"/>
    <property type="molecule type" value="Genomic_DNA"/>
</dbReference>
<comment type="catalytic activity">
    <reaction evidence="8">
        <text>N(2)-formyl-N(1)-(5-phospho-beta-D-ribosyl)glycinamide + L-glutamine + ATP + H2O = 2-formamido-N(1)-(5-O-phospho-beta-D-ribosyl)acetamidine + L-glutamate + ADP + phosphate + H(+)</text>
        <dbReference type="Rhea" id="RHEA:17129"/>
        <dbReference type="ChEBI" id="CHEBI:15377"/>
        <dbReference type="ChEBI" id="CHEBI:15378"/>
        <dbReference type="ChEBI" id="CHEBI:29985"/>
        <dbReference type="ChEBI" id="CHEBI:30616"/>
        <dbReference type="ChEBI" id="CHEBI:43474"/>
        <dbReference type="ChEBI" id="CHEBI:58359"/>
        <dbReference type="ChEBI" id="CHEBI:147286"/>
        <dbReference type="ChEBI" id="CHEBI:147287"/>
        <dbReference type="ChEBI" id="CHEBI:456216"/>
        <dbReference type="EC" id="6.3.5.3"/>
    </reaction>
</comment>
<evidence type="ECO:0000256" key="4">
    <source>
        <dbReference type="ARBA" id="ARBA00022755"/>
    </source>
</evidence>
<organism evidence="9 10">
    <name type="scientific">Fuscibacter oryzae</name>
    <dbReference type="NCBI Taxonomy" id="2803939"/>
    <lineage>
        <taxon>Bacteria</taxon>
        <taxon>Pseudomonadati</taxon>
        <taxon>Pseudomonadota</taxon>
        <taxon>Alphaproteobacteria</taxon>
        <taxon>Rhodobacterales</taxon>
        <taxon>Paracoccaceae</taxon>
        <taxon>Fuscibacter</taxon>
    </lineage>
</organism>
<evidence type="ECO:0000256" key="2">
    <source>
        <dbReference type="ARBA" id="ARBA00022598"/>
    </source>
</evidence>
<dbReference type="PANTHER" id="PTHR47552">
    <property type="entry name" value="PHOSPHORIBOSYLFORMYLGLYCINAMIDINE SYNTHASE SUBUNIT PURQ"/>
    <property type="match status" value="1"/>
</dbReference>
<keyword evidence="1 8" id="KW-0963">Cytoplasm</keyword>
<feature type="active site" description="Nucleophile" evidence="8">
    <location>
        <position position="86"/>
    </location>
</feature>
<evidence type="ECO:0000256" key="7">
    <source>
        <dbReference type="ARBA" id="ARBA00022962"/>
    </source>
</evidence>
<evidence type="ECO:0000256" key="6">
    <source>
        <dbReference type="ARBA" id="ARBA00022840"/>
    </source>
</evidence>
<dbReference type="PROSITE" id="PS51273">
    <property type="entry name" value="GATASE_TYPE_1"/>
    <property type="match status" value="1"/>
</dbReference>
<keyword evidence="10" id="KW-1185">Reference proteome</keyword>
<feature type="active site" evidence="8">
    <location>
        <position position="196"/>
    </location>
</feature>
<dbReference type="UniPathway" id="UPA00074">
    <property type="reaction ID" value="UER00128"/>
</dbReference>
<reference evidence="9" key="1">
    <citation type="submission" date="2021-01" db="EMBL/GenBank/DDBJ databases">
        <title>Genome seq and assembly of Tabrizicola sp. KVB23.</title>
        <authorList>
            <person name="Chhetri G."/>
        </authorList>
    </citation>
    <scope>NUCLEOTIDE SEQUENCE</scope>
    <source>
        <strain evidence="9">KVB23</strain>
    </source>
</reference>
<evidence type="ECO:0000256" key="5">
    <source>
        <dbReference type="ARBA" id="ARBA00022801"/>
    </source>
</evidence>
<keyword evidence="5 8" id="KW-0378">Hydrolase</keyword>
<dbReference type="GO" id="GO:0006189">
    <property type="term" value="P:'de novo' IMP biosynthetic process"/>
    <property type="evidence" value="ECO:0007669"/>
    <property type="project" value="UniProtKB-UniRule"/>
</dbReference>
<keyword evidence="2 8" id="KW-0436">Ligase</keyword>
<dbReference type="AlphaFoldDB" id="A0A8J7MMX2"/>
<gene>
    <name evidence="8 9" type="primary">purQ</name>
    <name evidence="9" type="ORF">JI744_03420</name>
</gene>
<dbReference type="GO" id="GO:0004642">
    <property type="term" value="F:phosphoribosylformylglycinamidine synthase activity"/>
    <property type="evidence" value="ECO:0007669"/>
    <property type="project" value="UniProtKB-UniRule"/>
</dbReference>
<dbReference type="RefSeq" id="WP_202658300.1">
    <property type="nucleotide sequence ID" value="NZ_JAESVP010000002.1"/>
</dbReference>
<keyword evidence="3 8" id="KW-0547">Nucleotide-binding</keyword>
<keyword evidence="7 8" id="KW-0315">Glutamine amidotransferase</keyword>
<protein>
    <recommendedName>
        <fullName evidence="8">Phosphoribosylformylglycinamidine synthase subunit PurQ</fullName>
        <shortName evidence="8">FGAM synthase</shortName>
        <ecNumber evidence="8">6.3.5.3</ecNumber>
    </recommendedName>
    <alternativeName>
        <fullName evidence="8">Formylglycinamide ribonucleotide amidotransferase subunit I</fullName>
        <shortName evidence="8">FGAR amidotransferase I</shortName>
        <shortName evidence="8">FGAR-AT I</shortName>
    </alternativeName>
    <alternativeName>
        <fullName evidence="8">Glutaminase PurQ</fullName>
        <ecNumber evidence="8">3.5.1.2</ecNumber>
    </alternativeName>
    <alternativeName>
        <fullName evidence="8">Phosphoribosylformylglycinamidine synthase subunit I</fullName>
    </alternativeName>
</protein>